<dbReference type="Proteomes" id="UP001176059">
    <property type="component" value="Unassembled WGS sequence"/>
</dbReference>
<evidence type="ECO:0000313" key="3">
    <source>
        <dbReference type="Proteomes" id="UP001176059"/>
    </source>
</evidence>
<evidence type="ECO:0000256" key="1">
    <source>
        <dbReference type="SAM" id="MobiDB-lite"/>
    </source>
</evidence>
<reference evidence="2" key="2">
    <citation type="journal article" date="2023" name="Proc. Natl. Acad. Sci. U.S.A.">
        <title>A global phylogenomic analysis of the shiitake genus Lentinula.</title>
        <authorList>
            <person name="Sierra-Patev S."/>
            <person name="Min B."/>
            <person name="Naranjo-Ortiz M."/>
            <person name="Looney B."/>
            <person name="Konkel Z."/>
            <person name="Slot J.C."/>
            <person name="Sakamoto Y."/>
            <person name="Steenwyk J.L."/>
            <person name="Rokas A."/>
            <person name="Carro J."/>
            <person name="Camarero S."/>
            <person name="Ferreira P."/>
            <person name="Molpeceres G."/>
            <person name="Ruiz-Duenas F.J."/>
            <person name="Serrano A."/>
            <person name="Henrissat B."/>
            <person name="Drula E."/>
            <person name="Hughes K.W."/>
            <person name="Mata J.L."/>
            <person name="Ishikawa N.K."/>
            <person name="Vargas-Isla R."/>
            <person name="Ushijima S."/>
            <person name="Smith C.A."/>
            <person name="Donoghue J."/>
            <person name="Ahrendt S."/>
            <person name="Andreopoulos W."/>
            <person name="He G."/>
            <person name="LaButti K."/>
            <person name="Lipzen A."/>
            <person name="Ng V."/>
            <person name="Riley R."/>
            <person name="Sandor L."/>
            <person name="Barry K."/>
            <person name="Martinez A.T."/>
            <person name="Xiao Y."/>
            <person name="Gibbons J.G."/>
            <person name="Terashima K."/>
            <person name="Grigoriev I.V."/>
            <person name="Hibbett D."/>
        </authorList>
    </citation>
    <scope>NUCLEOTIDE SEQUENCE</scope>
    <source>
        <strain evidence="2">ET3784</strain>
    </source>
</reference>
<feature type="compositionally biased region" description="Polar residues" evidence="1">
    <location>
        <begin position="52"/>
        <end position="65"/>
    </location>
</feature>
<organism evidence="2 3">
    <name type="scientific">Lentinula guzmanii</name>
    <dbReference type="NCBI Taxonomy" id="2804957"/>
    <lineage>
        <taxon>Eukaryota</taxon>
        <taxon>Fungi</taxon>
        <taxon>Dikarya</taxon>
        <taxon>Basidiomycota</taxon>
        <taxon>Agaricomycotina</taxon>
        <taxon>Agaricomycetes</taxon>
        <taxon>Agaricomycetidae</taxon>
        <taxon>Agaricales</taxon>
        <taxon>Marasmiineae</taxon>
        <taxon>Omphalotaceae</taxon>
        <taxon>Lentinula</taxon>
    </lineage>
</organism>
<feature type="compositionally biased region" description="Basic and acidic residues" evidence="1">
    <location>
        <begin position="74"/>
        <end position="86"/>
    </location>
</feature>
<dbReference type="AlphaFoldDB" id="A0AA38MU87"/>
<dbReference type="EMBL" id="JANVFO010000144">
    <property type="protein sequence ID" value="KAJ3710133.1"/>
    <property type="molecule type" value="Genomic_DNA"/>
</dbReference>
<proteinExistence type="predicted"/>
<sequence>MSTTTEVPASRARARLPSQPTRYTPEEGEIAEEGPQQGPSDRHSIVGFGEAGNSSTQNRSRTPTPSGGAGKGKNRSDSNQRGELNPRDSISNVGSSDEGPANCSARQHLSWDILIEVKTF</sequence>
<comment type="caution">
    <text evidence="2">The sequence shown here is derived from an EMBL/GenBank/DDBJ whole genome shotgun (WGS) entry which is preliminary data.</text>
</comment>
<name>A0AA38MU87_9AGAR</name>
<keyword evidence="3" id="KW-1185">Reference proteome</keyword>
<feature type="region of interest" description="Disordered" evidence="1">
    <location>
        <begin position="1"/>
        <end position="107"/>
    </location>
</feature>
<accession>A0AA38MU87</accession>
<protein>
    <submittedName>
        <fullName evidence="2">Uncharacterized protein</fullName>
    </submittedName>
</protein>
<gene>
    <name evidence="2" type="ORF">DFJ43DRAFT_1044641</name>
</gene>
<evidence type="ECO:0000313" key="2">
    <source>
        <dbReference type="EMBL" id="KAJ3710133.1"/>
    </source>
</evidence>
<reference evidence="2" key="1">
    <citation type="submission" date="2022-08" db="EMBL/GenBank/DDBJ databases">
        <authorList>
            <consortium name="DOE Joint Genome Institute"/>
            <person name="Min B."/>
            <person name="Sierra-Patev S."/>
            <person name="Naranjo-Ortiz M."/>
            <person name="Looney B."/>
            <person name="Konkel Z."/>
            <person name="Slot J.C."/>
            <person name="Sakamoto Y."/>
            <person name="Steenwyk J.L."/>
            <person name="Rokas A."/>
            <person name="Carro J."/>
            <person name="Camarero S."/>
            <person name="Ferreira P."/>
            <person name="Molpeceres G."/>
            <person name="Ruiz-duenas F.J."/>
            <person name="Serrano A."/>
            <person name="Henrissat B."/>
            <person name="Drula E."/>
            <person name="Hughes K.W."/>
            <person name="Mata J.L."/>
            <person name="Ishikawa N.K."/>
            <person name="Vargas-Isla R."/>
            <person name="Ushijima S."/>
            <person name="Smith C.A."/>
            <person name="Ahrendt S."/>
            <person name="Andreopoulos W."/>
            <person name="He G."/>
            <person name="LaButti K."/>
            <person name="Lipzen A."/>
            <person name="Ng V."/>
            <person name="Riley R."/>
            <person name="Sandor L."/>
            <person name="Barry K."/>
            <person name="Martinez A.T."/>
            <person name="Xiao Y."/>
            <person name="Gibbons J.G."/>
            <person name="Terashima K."/>
            <person name="Hibbett D.S."/>
            <person name="Grigoriev I.V."/>
        </authorList>
    </citation>
    <scope>NUCLEOTIDE SEQUENCE</scope>
    <source>
        <strain evidence="2">ET3784</strain>
    </source>
</reference>